<organism evidence="2 3">
    <name type="scientific">Devosia insulae DS-56</name>
    <dbReference type="NCBI Taxonomy" id="1116389"/>
    <lineage>
        <taxon>Bacteria</taxon>
        <taxon>Pseudomonadati</taxon>
        <taxon>Pseudomonadota</taxon>
        <taxon>Alphaproteobacteria</taxon>
        <taxon>Hyphomicrobiales</taxon>
        <taxon>Devosiaceae</taxon>
        <taxon>Devosia</taxon>
    </lineage>
</organism>
<feature type="domain" description="Integrase catalytic" evidence="1">
    <location>
        <begin position="51"/>
        <end position="235"/>
    </location>
</feature>
<dbReference type="InterPro" id="IPR012337">
    <property type="entry name" value="RNaseH-like_sf"/>
</dbReference>
<evidence type="ECO:0000313" key="3">
    <source>
        <dbReference type="Proteomes" id="UP000095463"/>
    </source>
</evidence>
<dbReference type="Proteomes" id="UP000095463">
    <property type="component" value="Unassembled WGS sequence"/>
</dbReference>
<dbReference type="EMBL" id="LAJE02000151">
    <property type="protein sequence ID" value="OEO31654.1"/>
    <property type="molecule type" value="Genomic_DNA"/>
</dbReference>
<comment type="caution">
    <text evidence="2">The sequence shown here is derived from an EMBL/GenBank/DDBJ whole genome shotgun (WGS) entry which is preliminary data.</text>
</comment>
<keyword evidence="3" id="KW-1185">Reference proteome</keyword>
<protein>
    <recommendedName>
        <fullName evidence="1">Integrase catalytic domain-containing protein</fullName>
    </recommendedName>
</protein>
<dbReference type="PROSITE" id="PS50994">
    <property type="entry name" value="INTEGRASE"/>
    <property type="match status" value="1"/>
</dbReference>
<dbReference type="AlphaFoldDB" id="A0A1E5XT03"/>
<feature type="non-terminal residue" evidence="2">
    <location>
        <position position="1"/>
    </location>
</feature>
<reference evidence="2 3" key="1">
    <citation type="journal article" date="2015" name="Genome Announc.">
        <title>Genome Assemblies of Three Soil-Associated Devosia species: D. insulae, D. limi, and D. soli.</title>
        <authorList>
            <person name="Hassan Y.I."/>
            <person name="Lepp D."/>
            <person name="Zhou T."/>
        </authorList>
    </citation>
    <scope>NUCLEOTIDE SEQUENCE [LARGE SCALE GENOMIC DNA]</scope>
    <source>
        <strain evidence="2 3">DS-56</strain>
    </source>
</reference>
<dbReference type="SUPFAM" id="SSF53098">
    <property type="entry name" value="Ribonuclease H-like"/>
    <property type="match status" value="1"/>
</dbReference>
<evidence type="ECO:0000259" key="1">
    <source>
        <dbReference type="PROSITE" id="PS50994"/>
    </source>
</evidence>
<dbReference type="RefSeq" id="WP_069909195.1">
    <property type="nucleotide sequence ID" value="NZ_LAJE02000151.1"/>
</dbReference>
<dbReference type="InterPro" id="IPR036397">
    <property type="entry name" value="RNaseH_sf"/>
</dbReference>
<dbReference type="GO" id="GO:0015074">
    <property type="term" value="P:DNA integration"/>
    <property type="evidence" value="ECO:0007669"/>
    <property type="project" value="InterPro"/>
</dbReference>
<name>A0A1E5XT03_9HYPH</name>
<dbReference type="PANTHER" id="PTHR35004:SF7">
    <property type="entry name" value="INTEGRASE PROTEIN"/>
    <property type="match status" value="1"/>
</dbReference>
<accession>A0A1E5XT03</accession>
<sequence>RQELELSLDDIVEVMHRCCNDALSRSAIHRCLLRHGISRRPLSSKPAVGRFEPAPVGFIHIDLKHLTRLEGHPSYVFVAIDRATRFVHIEIIERRDASTIAACLVRLLTAFPYPVHTILTDNGAEFTDRFGAARWRNPSRPTGKHAFDLICRWYGIDHRLTRPFHPQTNGMAERFNRRLADALRNHPASGNGGKNRFASHDQRDAFLYAFVDSYNKTRLRCLDYKAPAELLANLTGHNTKAGISV</sequence>
<dbReference type="InterPro" id="IPR001584">
    <property type="entry name" value="Integrase_cat-core"/>
</dbReference>
<proteinExistence type="predicted"/>
<dbReference type="OrthoDB" id="9809060at2"/>
<dbReference type="PANTHER" id="PTHR35004">
    <property type="entry name" value="TRANSPOSASE RV3428C-RELATED"/>
    <property type="match status" value="1"/>
</dbReference>
<evidence type="ECO:0000313" key="2">
    <source>
        <dbReference type="EMBL" id="OEO31654.1"/>
    </source>
</evidence>
<gene>
    <name evidence="2" type="ORF">VW23_015310</name>
</gene>
<dbReference type="GO" id="GO:0003676">
    <property type="term" value="F:nucleic acid binding"/>
    <property type="evidence" value="ECO:0007669"/>
    <property type="project" value="InterPro"/>
</dbReference>
<dbReference type="Pfam" id="PF00665">
    <property type="entry name" value="rve"/>
    <property type="match status" value="1"/>
</dbReference>
<dbReference type="Gene3D" id="3.30.420.10">
    <property type="entry name" value="Ribonuclease H-like superfamily/Ribonuclease H"/>
    <property type="match status" value="1"/>
</dbReference>